<sequence>MASSIKKARTEDESMVGFIHGLSPVKISKKNSRYFDATLQTGRQEYHRLVVFGPEKHKVFEQAAIAKTPVKLSKVKKSISYSDPNGFDVLCSTASDVQVVDNLQFFFRAPPTAGTMTVASVLALGPKQHINAVRVKILPGGIQSKLVPVDGVMRELKQFRVCDPTGVTRLTMWEDKILLVELSHSYEIRNVTTRRCGEQTVLTSTPSTTLTEIQDVGEPDKLEPYGDGGDLAKVCGRVSAVQIGAKQHCVRCRASQAQFSCKCTSHRCERCRMLQRAESYRVLYSGTVVVVSDGQENTATLTNSALSRFVAEHMGGVATDSEAIEEKLISVDEVELEVNSSQVVMSLTLGQGTGAAGEQAQGSEVGLTEEVQLAFHSFGDFEV</sequence>
<dbReference type="AlphaFoldDB" id="A0AA47P316"/>
<comment type="caution">
    <text evidence="1">The sequence shown here is derived from an EMBL/GenBank/DDBJ whole genome shotgun (WGS) entry which is preliminary data.</text>
</comment>
<evidence type="ECO:0000313" key="1">
    <source>
        <dbReference type="EMBL" id="KAK0145908.1"/>
    </source>
</evidence>
<dbReference type="Gene3D" id="2.40.50.140">
    <property type="entry name" value="Nucleic acid-binding proteins"/>
    <property type="match status" value="1"/>
</dbReference>
<gene>
    <name evidence="1" type="ORF">N1851_015161</name>
</gene>
<reference evidence="1" key="1">
    <citation type="journal article" date="2023" name="Front. Mar. Sci.">
        <title>A new Merluccius polli reference genome to investigate the effects of global change in West African waters.</title>
        <authorList>
            <person name="Mateo J.L."/>
            <person name="Blanco-Fernandez C."/>
            <person name="Garcia-Vazquez E."/>
            <person name="Machado-Schiaffino G."/>
        </authorList>
    </citation>
    <scope>NUCLEOTIDE SEQUENCE</scope>
    <source>
        <strain evidence="1">C29</strain>
        <tissue evidence="1">Fin</tissue>
    </source>
</reference>
<keyword evidence="2" id="KW-1185">Reference proteome</keyword>
<dbReference type="Proteomes" id="UP001174136">
    <property type="component" value="Unassembled WGS sequence"/>
</dbReference>
<dbReference type="SUPFAM" id="SSF50249">
    <property type="entry name" value="Nucleic acid-binding proteins"/>
    <property type="match status" value="1"/>
</dbReference>
<accession>A0AA47P316</accession>
<organism evidence="1 2">
    <name type="scientific">Merluccius polli</name>
    <name type="common">Benguela hake</name>
    <name type="synonym">Merluccius cadenati</name>
    <dbReference type="NCBI Taxonomy" id="89951"/>
    <lineage>
        <taxon>Eukaryota</taxon>
        <taxon>Metazoa</taxon>
        <taxon>Chordata</taxon>
        <taxon>Craniata</taxon>
        <taxon>Vertebrata</taxon>
        <taxon>Euteleostomi</taxon>
        <taxon>Actinopterygii</taxon>
        <taxon>Neopterygii</taxon>
        <taxon>Teleostei</taxon>
        <taxon>Neoteleostei</taxon>
        <taxon>Acanthomorphata</taxon>
        <taxon>Zeiogadaria</taxon>
        <taxon>Gadariae</taxon>
        <taxon>Gadiformes</taxon>
        <taxon>Gadoidei</taxon>
        <taxon>Merlucciidae</taxon>
        <taxon>Merluccius</taxon>
    </lineage>
</organism>
<name>A0AA47P316_MERPO</name>
<evidence type="ECO:0000313" key="2">
    <source>
        <dbReference type="Proteomes" id="UP001174136"/>
    </source>
</evidence>
<proteinExistence type="predicted"/>
<dbReference type="EMBL" id="JAOPHQ010002687">
    <property type="protein sequence ID" value="KAK0145908.1"/>
    <property type="molecule type" value="Genomic_DNA"/>
</dbReference>
<dbReference type="InterPro" id="IPR012340">
    <property type="entry name" value="NA-bd_OB-fold"/>
</dbReference>
<protein>
    <submittedName>
        <fullName evidence="1">Uncharacterized protein</fullName>
    </submittedName>
</protein>